<dbReference type="EMBL" id="JAPJUH010000005">
    <property type="protein sequence ID" value="MCX3266575.1"/>
    <property type="molecule type" value="Genomic_DNA"/>
</dbReference>
<comment type="caution">
    <text evidence="1">The sequence shown here is derived from an EMBL/GenBank/DDBJ whole genome shotgun (WGS) entry which is preliminary data.</text>
</comment>
<dbReference type="AlphaFoldDB" id="A0A9X3IAP3"/>
<protein>
    <submittedName>
        <fullName evidence="1">Uncharacterized protein</fullName>
    </submittedName>
</protein>
<reference evidence="1" key="1">
    <citation type="submission" date="2022-11" db="EMBL/GenBank/DDBJ databases">
        <authorList>
            <person name="Graham C."/>
            <person name="Newman J.D."/>
        </authorList>
    </citation>
    <scope>NUCLEOTIDE SEQUENCE</scope>
    <source>
        <strain evidence="1">DSM 19486</strain>
    </source>
</reference>
<name>A0A9X3IAP3_9SPHI</name>
<organism evidence="1 2">
    <name type="scientific">Pedobacter agri</name>
    <dbReference type="NCBI Taxonomy" id="454586"/>
    <lineage>
        <taxon>Bacteria</taxon>
        <taxon>Pseudomonadati</taxon>
        <taxon>Bacteroidota</taxon>
        <taxon>Sphingobacteriia</taxon>
        <taxon>Sphingobacteriales</taxon>
        <taxon>Sphingobacteriaceae</taxon>
        <taxon>Pedobacter</taxon>
    </lineage>
</organism>
<dbReference type="RefSeq" id="WP_010603133.1">
    <property type="nucleotide sequence ID" value="NZ_JAPJUH010000005.1"/>
</dbReference>
<evidence type="ECO:0000313" key="1">
    <source>
        <dbReference type="EMBL" id="MCX3266575.1"/>
    </source>
</evidence>
<sequence>MKKLPMGEAAFRQRERVRMQNEKLKLDTIKRKLAAGNISRLTEARKKQMREYIRTKRGQPIDDKIVTFLNLTPEQLDRKRKDEKNEKAKAKRLAEREAGLRVDKRRKEHMTYTHHKIFNAKPKPPRKPQTAKVKKMGKVVKEAKPMKIVNSSLDGKIPLIISPKLTVYIRPDQDAEAVRAKYLNR</sequence>
<accession>A0A9X3IAP3</accession>
<gene>
    <name evidence="1" type="ORF">OQZ29_17590</name>
</gene>
<dbReference type="Proteomes" id="UP001142592">
    <property type="component" value="Unassembled WGS sequence"/>
</dbReference>
<evidence type="ECO:0000313" key="2">
    <source>
        <dbReference type="Proteomes" id="UP001142592"/>
    </source>
</evidence>
<keyword evidence="2" id="KW-1185">Reference proteome</keyword>
<proteinExistence type="predicted"/>